<dbReference type="AlphaFoldDB" id="A0A1W1E2A7"/>
<protein>
    <submittedName>
        <fullName evidence="1">Bll0405 protein</fullName>
    </submittedName>
</protein>
<evidence type="ECO:0000313" key="1">
    <source>
        <dbReference type="EMBL" id="SFV87981.1"/>
    </source>
</evidence>
<name>A0A1W1E2A7_9ZZZZ</name>
<proteinExistence type="predicted"/>
<reference evidence="1" key="1">
    <citation type="submission" date="2016-10" db="EMBL/GenBank/DDBJ databases">
        <authorList>
            <person name="de Groot N.N."/>
        </authorList>
    </citation>
    <scope>NUCLEOTIDE SEQUENCE</scope>
</reference>
<dbReference type="EMBL" id="FPHZ01000121">
    <property type="protein sequence ID" value="SFV87981.1"/>
    <property type="molecule type" value="Genomic_DNA"/>
</dbReference>
<organism evidence="1">
    <name type="scientific">hydrothermal vent metagenome</name>
    <dbReference type="NCBI Taxonomy" id="652676"/>
    <lineage>
        <taxon>unclassified sequences</taxon>
        <taxon>metagenomes</taxon>
        <taxon>ecological metagenomes</taxon>
    </lineage>
</organism>
<sequence length="141" mass="15815">MLVSANLPLYFGTEIKVATKPIDPRSLFRGNYVRLDYDLSPIKTNKKFQKGDKIFITLKKQNTLFVSDKVSKSSPQGLHIQCRVSRVSTPEVYFKCANISAFFTTKAKALKLEKELSKSAIAVIMVDDSGKMALKNIIPIK</sequence>
<dbReference type="InterPro" id="IPR025833">
    <property type="entry name" value="GDYXXLXY"/>
</dbReference>
<gene>
    <name evidence="1" type="ORF">MNB_SUP05-SYMBIONT-5-131</name>
</gene>
<accession>A0A1W1E2A7</accession>
<dbReference type="Pfam" id="PF14345">
    <property type="entry name" value="GDYXXLXY"/>
    <property type="match status" value="1"/>
</dbReference>